<dbReference type="Gene3D" id="1.10.3720.10">
    <property type="entry name" value="MetI-like"/>
    <property type="match status" value="1"/>
</dbReference>
<dbReference type="SMART" id="SM00382">
    <property type="entry name" value="AAA"/>
    <property type="match status" value="1"/>
</dbReference>
<dbReference type="InterPro" id="IPR017871">
    <property type="entry name" value="ABC_transporter-like_CS"/>
</dbReference>
<dbReference type="InterPro" id="IPR000515">
    <property type="entry name" value="MetI-like"/>
</dbReference>
<keyword evidence="4" id="KW-0997">Cell inner membrane</keyword>
<evidence type="ECO:0000256" key="9">
    <source>
        <dbReference type="ARBA" id="ARBA00023136"/>
    </source>
</evidence>
<protein>
    <submittedName>
        <fullName evidence="13">Molybdenum transport ATP-binding protein ModC</fullName>
    </submittedName>
</protein>
<keyword evidence="6" id="KW-0547">Nucleotide-binding</keyword>
<keyword evidence="2 10" id="KW-0813">Transport</keyword>
<organism evidence="13 14">
    <name type="scientific">Paraburkholderia caribensis MBA4</name>
    <dbReference type="NCBI Taxonomy" id="1323664"/>
    <lineage>
        <taxon>Bacteria</taxon>
        <taxon>Pseudomonadati</taxon>
        <taxon>Pseudomonadota</taxon>
        <taxon>Betaproteobacteria</taxon>
        <taxon>Burkholderiales</taxon>
        <taxon>Burkholderiaceae</taxon>
        <taxon>Paraburkholderia</taxon>
    </lineage>
</organism>
<evidence type="ECO:0000313" key="13">
    <source>
        <dbReference type="EMBL" id="ALL71446.1"/>
    </source>
</evidence>
<accession>A0A0P0RQY3</accession>
<evidence type="ECO:0000259" key="12">
    <source>
        <dbReference type="PROSITE" id="PS50928"/>
    </source>
</evidence>
<dbReference type="GeneID" id="69974807"/>
<evidence type="ECO:0000256" key="8">
    <source>
        <dbReference type="ARBA" id="ARBA00022989"/>
    </source>
</evidence>
<sequence length="627" mass="67098">MTRKTARPLLWLACLLAVYLCAPFIASIPQVGHADWTGVDWRGTWSAVAVSAGSASVAALVILIGGVPLGYWLSRSTSRGMALLGFIVQLPLALPPLTSGILLLFLLGPYSWLGRLTNGALTDSFAGIVLAETFVAAPFLIVAARSAFAAIDPVYEDVAATLGHRAGSRFLRVMLPLAWPSIRAGLVLAWLRAFGEFGATVMVAYHPYSLPVYTYVVFGGQGLPAMMPLLLPTLVIAVLCAALSVAWRDGRSSLFDIAENGGASDQAVQDEARPALPNPRLAFALKRHLGAFDLDIEWTPSTRRLAIIGPSGSGKSLALKLIAGLEGNEAGFVRLGETQLDALPPEQRHIGYVPQDYGLFPHMTLARQLSFPVDADAASARYWAGHLGLSALMERLPRQLSFGQRQRVALARALSRHSQLLLFDEPFSALDTPRRRRLQQALRALQREISAVTVLVTHDPDEAALLADEVLVIERGRMLQAGAVDHVFRRPASLQVAALLGLHNVGEGAIRVPGSIETASGLAIDMADRAIPVGQQVMWRVAPSSIAIAVDGAYAGTIDSVELRHGDLFAVADIGGMRFDIACDGERAHFPQRGPARFAIDPRGVSVWTSGARVTLAESVLSIASQP</sequence>
<evidence type="ECO:0000256" key="10">
    <source>
        <dbReference type="RuleBase" id="RU363032"/>
    </source>
</evidence>
<evidence type="ECO:0000256" key="5">
    <source>
        <dbReference type="ARBA" id="ARBA00022692"/>
    </source>
</evidence>
<geneLocation type="plasmid" evidence="14"/>
<feature type="transmembrane region" description="Helical" evidence="10">
    <location>
        <begin position="44"/>
        <end position="71"/>
    </location>
</feature>
<dbReference type="Pfam" id="PF00005">
    <property type="entry name" value="ABC_tran"/>
    <property type="match status" value="1"/>
</dbReference>
<dbReference type="GO" id="GO:0005886">
    <property type="term" value="C:plasma membrane"/>
    <property type="evidence" value="ECO:0007669"/>
    <property type="project" value="UniProtKB-SubCell"/>
</dbReference>
<gene>
    <name evidence="13" type="ORF">K788_0001761</name>
</gene>
<dbReference type="AlphaFoldDB" id="A0A0P0RQY3"/>
<dbReference type="SUPFAM" id="SSF161098">
    <property type="entry name" value="MetI-like"/>
    <property type="match status" value="1"/>
</dbReference>
<keyword evidence="13" id="KW-0614">Plasmid</keyword>
<dbReference type="Proteomes" id="UP000019146">
    <property type="component" value="Plasmid unnamed"/>
</dbReference>
<dbReference type="SUPFAM" id="SSF52540">
    <property type="entry name" value="P-loop containing nucleoside triphosphate hydrolases"/>
    <property type="match status" value="1"/>
</dbReference>
<feature type="transmembrane region" description="Helical" evidence="10">
    <location>
        <begin position="225"/>
        <end position="247"/>
    </location>
</feature>
<dbReference type="PANTHER" id="PTHR42781">
    <property type="entry name" value="SPERMIDINE/PUTRESCINE IMPORT ATP-BINDING PROTEIN POTA"/>
    <property type="match status" value="1"/>
</dbReference>
<keyword evidence="5 10" id="KW-0812">Transmembrane</keyword>
<dbReference type="PANTHER" id="PTHR42781:SF4">
    <property type="entry name" value="SPERMIDINE_PUTRESCINE IMPORT ATP-BINDING PROTEIN POTA"/>
    <property type="match status" value="1"/>
</dbReference>
<evidence type="ECO:0000256" key="6">
    <source>
        <dbReference type="ARBA" id="ARBA00022741"/>
    </source>
</evidence>
<dbReference type="InterPro" id="IPR003593">
    <property type="entry name" value="AAA+_ATPase"/>
</dbReference>
<dbReference type="InterPro" id="IPR035906">
    <property type="entry name" value="MetI-like_sf"/>
</dbReference>
<dbReference type="RefSeq" id="WP_035992277.1">
    <property type="nucleotide sequence ID" value="NZ_CP012748.1"/>
</dbReference>
<dbReference type="Pfam" id="PF00528">
    <property type="entry name" value="BPD_transp_1"/>
    <property type="match status" value="1"/>
</dbReference>
<keyword evidence="8 10" id="KW-1133">Transmembrane helix</keyword>
<evidence type="ECO:0000256" key="7">
    <source>
        <dbReference type="ARBA" id="ARBA00022840"/>
    </source>
</evidence>
<evidence type="ECO:0000256" key="1">
    <source>
        <dbReference type="ARBA" id="ARBA00004651"/>
    </source>
</evidence>
<feature type="transmembrane region" description="Helical" evidence="10">
    <location>
        <begin position="83"/>
        <end position="105"/>
    </location>
</feature>
<dbReference type="PROSITE" id="PS50928">
    <property type="entry name" value="ABC_TM1"/>
    <property type="match status" value="1"/>
</dbReference>
<evidence type="ECO:0000256" key="3">
    <source>
        <dbReference type="ARBA" id="ARBA00022475"/>
    </source>
</evidence>
<dbReference type="PROSITE" id="PS50893">
    <property type="entry name" value="ABC_TRANSPORTER_2"/>
    <property type="match status" value="1"/>
</dbReference>
<evidence type="ECO:0000256" key="2">
    <source>
        <dbReference type="ARBA" id="ARBA00022448"/>
    </source>
</evidence>
<comment type="subcellular location">
    <subcellularLocation>
        <location evidence="1 10">Cell membrane</location>
        <topology evidence="1 10">Multi-pass membrane protein</topology>
    </subcellularLocation>
</comment>
<evidence type="ECO:0000313" key="14">
    <source>
        <dbReference type="Proteomes" id="UP000019146"/>
    </source>
</evidence>
<feature type="domain" description="ABC transmembrane type-1" evidence="12">
    <location>
        <begin position="48"/>
        <end position="240"/>
    </location>
</feature>
<dbReference type="GO" id="GO:0016887">
    <property type="term" value="F:ATP hydrolysis activity"/>
    <property type="evidence" value="ECO:0007669"/>
    <property type="project" value="InterPro"/>
</dbReference>
<evidence type="ECO:0000259" key="11">
    <source>
        <dbReference type="PROSITE" id="PS50893"/>
    </source>
</evidence>
<dbReference type="InterPro" id="IPR050093">
    <property type="entry name" value="ABC_SmlMolc_Importer"/>
</dbReference>
<keyword evidence="9 10" id="KW-0472">Membrane</keyword>
<dbReference type="CDD" id="cd06261">
    <property type="entry name" value="TM_PBP2"/>
    <property type="match status" value="1"/>
</dbReference>
<proteinExistence type="inferred from homology"/>
<dbReference type="InterPro" id="IPR027417">
    <property type="entry name" value="P-loop_NTPase"/>
</dbReference>
<reference evidence="13 14" key="1">
    <citation type="journal article" date="2014" name="Genome Announc.">
        <title>Draft Genome Sequence of the Haloacid-Degrading Burkholderia caribensis Strain MBA4.</title>
        <authorList>
            <person name="Pan Y."/>
            <person name="Kong K.F."/>
            <person name="Tsang J.S."/>
        </authorList>
    </citation>
    <scope>NUCLEOTIDE SEQUENCE [LARGE SCALE GENOMIC DNA]</scope>
    <source>
        <strain evidence="13 14">MBA4</strain>
        <plasmid evidence="14">Plasmid</plasmid>
    </source>
</reference>
<feature type="transmembrane region" description="Helical" evidence="10">
    <location>
        <begin position="125"/>
        <end position="144"/>
    </location>
</feature>
<dbReference type="PROSITE" id="PS00211">
    <property type="entry name" value="ABC_TRANSPORTER_1"/>
    <property type="match status" value="1"/>
</dbReference>
<comment type="similarity">
    <text evidence="10">Belongs to the binding-protein-dependent transport system permease family.</text>
</comment>
<dbReference type="GO" id="GO:0005524">
    <property type="term" value="F:ATP binding"/>
    <property type="evidence" value="ECO:0007669"/>
    <property type="project" value="UniProtKB-KW"/>
</dbReference>
<keyword evidence="3" id="KW-1003">Cell membrane</keyword>
<keyword evidence="7 13" id="KW-0067">ATP-binding</keyword>
<dbReference type="EMBL" id="CP012748">
    <property type="protein sequence ID" value="ALL71446.1"/>
    <property type="molecule type" value="Genomic_DNA"/>
</dbReference>
<dbReference type="Gene3D" id="3.40.50.300">
    <property type="entry name" value="P-loop containing nucleotide triphosphate hydrolases"/>
    <property type="match status" value="1"/>
</dbReference>
<evidence type="ECO:0000256" key="4">
    <source>
        <dbReference type="ARBA" id="ARBA00022519"/>
    </source>
</evidence>
<dbReference type="KEGG" id="bcai:K788_0001761"/>
<dbReference type="InterPro" id="IPR003439">
    <property type="entry name" value="ABC_transporter-like_ATP-bd"/>
</dbReference>
<name>A0A0P0RQY3_9BURK</name>
<feature type="domain" description="ABC transporter" evidence="11">
    <location>
        <begin position="276"/>
        <end position="500"/>
    </location>
</feature>
<dbReference type="GO" id="GO:0055085">
    <property type="term" value="P:transmembrane transport"/>
    <property type="evidence" value="ECO:0007669"/>
    <property type="project" value="InterPro"/>
</dbReference>